<dbReference type="InterPro" id="IPR006104">
    <property type="entry name" value="Glyco_hydro_2_N"/>
</dbReference>
<keyword evidence="3 9" id="KW-0378">Hydrolase</keyword>
<dbReference type="SUPFAM" id="SSF49303">
    <property type="entry name" value="beta-Galactosidase/glucuronidase domain"/>
    <property type="match status" value="1"/>
</dbReference>
<feature type="domain" description="Glycoside hydrolase family 2 catalytic" evidence="7">
    <location>
        <begin position="512"/>
        <end position="642"/>
    </location>
</feature>
<dbReference type="Pfam" id="PF00703">
    <property type="entry name" value="Glyco_hydro_2"/>
    <property type="match status" value="1"/>
</dbReference>
<dbReference type="Gene3D" id="3.20.20.80">
    <property type="entry name" value="Glycosidases"/>
    <property type="match status" value="1"/>
</dbReference>
<dbReference type="Proteomes" id="UP000317977">
    <property type="component" value="Unassembled WGS sequence"/>
</dbReference>
<dbReference type="InterPro" id="IPR023296">
    <property type="entry name" value="Glyco_hydro_beta-prop_sf"/>
</dbReference>
<evidence type="ECO:0000313" key="10">
    <source>
        <dbReference type="Proteomes" id="UP000317977"/>
    </source>
</evidence>
<feature type="domain" description="Glycoside hydrolase family 2 immunoglobulin-like beta-sandwich" evidence="6">
    <location>
        <begin position="383"/>
        <end position="469"/>
    </location>
</feature>
<dbReference type="GO" id="GO:0004565">
    <property type="term" value="F:beta-galactosidase activity"/>
    <property type="evidence" value="ECO:0007669"/>
    <property type="project" value="UniProtKB-EC"/>
</dbReference>
<dbReference type="EMBL" id="SJPX01000003">
    <property type="protein sequence ID" value="TWU51765.1"/>
    <property type="molecule type" value="Genomic_DNA"/>
</dbReference>
<sequence length="1164" mass="130520">MYHVPRVSSPYYKSKTLPMIQRISVLIFSLFLVCRSISAQEIVDTWKYTLRKPADGWRASDFDDAAWTEGSGGFGVQDTPGSRVGTTWSTNSIWLRKSFDLAKVPAKPALLIHHDEDVEVYLNGKSVATLKGFTSDYQVVPIPAGKQAAIKSGSNLMAVHCSQKTGGQFIDVHLVDADNVPTLPETQRSTKPFVSDLITEWGDEVTAENAWTEYPRPQMKRDNWKNLNGNWDYAVTSIKEGEVPSKWNGKILVPFSLESKLSGVQRLLDATEALWYHRTFDATTQDGQRWLLNFEAVDYQCEVFVNGKTVGKHVGGNTPFSFDVTDALEDGENALMVRVEDATEAWQLRGKQVINARGIWYTQVSGIWQTVWMEQVPANHLNDVKVSTDAKNGSITVKPIATDRGMATVVVKDGEKVVAESSGSDAITVAVPDAKLWTPESPHLYNVELTWRDDSGKVIDRVASYAGIRDVGKVQDADGNWRFTLNGEIIFHWGPLDQGWWPDGLLTPPSDEAMLFDIEWLKSAGFNMIRKHIKVEPRRYYYHCDRLGMMVWQDQVSGGKGRNQGWPEWTRLKPDPVDAKWPPMQHKQFMTEFEEMIGSLENHPSIMVWTPFNEAWGQHQTIEVGDWTSQRDPSRIVNVASGGNFWPAGDIVDEHRYPHPGFPFELNSNGRFDDFIKVIGEFGGHGFPVNEHLWDANRRNWGYGDIPKDEAEYKSRYVTSINMLNDLRQQGIAAGVYTQTTDVEGEINGLMTYDRKVIKIPADELAKLHEPLFQKQPKVESATKAAKADQFPNSAFVEQKTDRKPGPVMDAATIRAGLKAHDRALYIKSGWIRDPYITFGPDGFYYLTGTQPNEGDPREAINPYNIGLGDESIVGNQIRVYRSKDLTKWESLGTVFSTSDLLKQENRNNSPNAKRIWAPEVHWMPNLAGTGRWALVHCPKQVSSLALSPGKDLSGPWTHSMQGAMGERHDPSLFTDDDGSVWMLWGNTFVAPLNEDLSKYTGKPVRIDPSDTRPGPDGELIRRIGHEGATMIKVGGKYVHLGTAWSTDQGRKGSYNLYYSVADNITGPYGPRRFAGRFLGHGTPFQDKDGKWWCTAFFNANVPPLPREGIEQRDIGDNAQTINEQGVTIVPLDVRVLENGEVFIRAKDPAYATPGPDEAQKFSS</sequence>
<dbReference type="SUPFAM" id="SSF75005">
    <property type="entry name" value="Arabinanase/levansucrase/invertase"/>
    <property type="match status" value="1"/>
</dbReference>
<keyword evidence="4 9" id="KW-0326">Glycosidase</keyword>
<protein>
    <submittedName>
        <fullName evidence="9">Beta-galactosidase</fullName>
        <ecNumber evidence="9">3.2.1.23</ecNumber>
    </submittedName>
</protein>
<dbReference type="InterPro" id="IPR051913">
    <property type="entry name" value="GH2_Domain-Containing"/>
</dbReference>
<organism evidence="9 10">
    <name type="scientific">Rubripirellula reticaptiva</name>
    <dbReference type="NCBI Taxonomy" id="2528013"/>
    <lineage>
        <taxon>Bacteria</taxon>
        <taxon>Pseudomonadati</taxon>
        <taxon>Planctomycetota</taxon>
        <taxon>Planctomycetia</taxon>
        <taxon>Pirellulales</taxon>
        <taxon>Pirellulaceae</taxon>
        <taxon>Rubripirellula</taxon>
    </lineage>
</organism>
<comment type="similarity">
    <text evidence="1">Belongs to the glycosyl hydrolase 2 family.</text>
</comment>
<feature type="site" description="Important for catalytic activity, responsible for pKa modulation of the active site Glu and correct orientation of both the proton donor and substrate" evidence="5">
    <location>
        <position position="970"/>
    </location>
</feature>
<dbReference type="Pfam" id="PF04616">
    <property type="entry name" value="Glyco_hydro_43"/>
    <property type="match status" value="1"/>
</dbReference>
<dbReference type="Gene3D" id="2.60.120.260">
    <property type="entry name" value="Galactose-binding domain-like"/>
    <property type="match status" value="2"/>
</dbReference>
<dbReference type="SUPFAM" id="SSF49785">
    <property type="entry name" value="Galactose-binding domain-like"/>
    <property type="match status" value="2"/>
</dbReference>
<name>A0A5C6ESX6_9BACT</name>
<dbReference type="SUPFAM" id="SSF51445">
    <property type="entry name" value="(Trans)glycosidases"/>
    <property type="match status" value="1"/>
</dbReference>
<evidence type="ECO:0000256" key="5">
    <source>
        <dbReference type="PIRSR" id="PIRSR606710-2"/>
    </source>
</evidence>
<dbReference type="InterPro" id="IPR008979">
    <property type="entry name" value="Galactose-bd-like_sf"/>
</dbReference>
<reference evidence="9 10" key="1">
    <citation type="submission" date="2019-02" db="EMBL/GenBank/DDBJ databases">
        <title>Deep-cultivation of Planctomycetes and their phenomic and genomic characterization uncovers novel biology.</title>
        <authorList>
            <person name="Wiegand S."/>
            <person name="Jogler M."/>
            <person name="Boedeker C."/>
            <person name="Pinto D."/>
            <person name="Vollmers J."/>
            <person name="Rivas-Marin E."/>
            <person name="Kohn T."/>
            <person name="Peeters S.H."/>
            <person name="Heuer A."/>
            <person name="Rast P."/>
            <person name="Oberbeckmann S."/>
            <person name="Bunk B."/>
            <person name="Jeske O."/>
            <person name="Meyerdierks A."/>
            <person name="Storesund J.E."/>
            <person name="Kallscheuer N."/>
            <person name="Luecker S."/>
            <person name="Lage O.M."/>
            <person name="Pohl T."/>
            <person name="Merkel B.J."/>
            <person name="Hornburger P."/>
            <person name="Mueller R.-W."/>
            <person name="Bruemmer F."/>
            <person name="Labrenz M."/>
            <person name="Spormann A.M."/>
            <person name="Op Den Camp H."/>
            <person name="Overmann J."/>
            <person name="Amann R."/>
            <person name="Jetten M.S.M."/>
            <person name="Mascher T."/>
            <person name="Medema M.H."/>
            <person name="Devos D.P."/>
            <person name="Kaster A.-K."/>
            <person name="Ovreas L."/>
            <person name="Rohde M."/>
            <person name="Galperin M.Y."/>
            <person name="Jogler C."/>
        </authorList>
    </citation>
    <scope>NUCLEOTIDE SEQUENCE [LARGE SCALE GENOMIC DNA]</scope>
    <source>
        <strain evidence="9 10">Poly59</strain>
    </source>
</reference>
<evidence type="ECO:0000256" key="4">
    <source>
        <dbReference type="ARBA" id="ARBA00023295"/>
    </source>
</evidence>
<evidence type="ECO:0000259" key="8">
    <source>
        <dbReference type="Pfam" id="PF02837"/>
    </source>
</evidence>
<comment type="similarity">
    <text evidence="2">Belongs to the glycosyl hydrolase 43 family.</text>
</comment>
<evidence type="ECO:0000259" key="6">
    <source>
        <dbReference type="Pfam" id="PF00703"/>
    </source>
</evidence>
<dbReference type="InterPro" id="IPR006102">
    <property type="entry name" value="Ig-like_GH2"/>
</dbReference>
<accession>A0A5C6ESX6</accession>
<gene>
    <name evidence="9" type="primary">cbgA_2</name>
    <name evidence="9" type="ORF">Poly59_33600</name>
</gene>
<evidence type="ECO:0000256" key="2">
    <source>
        <dbReference type="ARBA" id="ARBA00009865"/>
    </source>
</evidence>
<feature type="domain" description="Glycosyl hydrolases family 2 sugar binding" evidence="8">
    <location>
        <begin position="271"/>
        <end position="376"/>
    </location>
</feature>
<dbReference type="AlphaFoldDB" id="A0A5C6ESX6"/>
<dbReference type="PANTHER" id="PTHR42732">
    <property type="entry name" value="BETA-GALACTOSIDASE"/>
    <property type="match status" value="1"/>
</dbReference>
<dbReference type="InterPro" id="IPR013783">
    <property type="entry name" value="Ig-like_fold"/>
</dbReference>
<dbReference type="Gene3D" id="2.60.40.10">
    <property type="entry name" value="Immunoglobulins"/>
    <property type="match status" value="1"/>
</dbReference>
<dbReference type="Gene3D" id="2.115.10.20">
    <property type="entry name" value="Glycosyl hydrolase domain, family 43"/>
    <property type="match status" value="1"/>
</dbReference>
<dbReference type="InterPro" id="IPR036156">
    <property type="entry name" value="Beta-gal/glucu_dom_sf"/>
</dbReference>
<dbReference type="Pfam" id="PF02836">
    <property type="entry name" value="Glyco_hydro_2_C"/>
    <property type="match status" value="1"/>
</dbReference>
<dbReference type="EC" id="3.2.1.23" evidence="9"/>
<dbReference type="InterPro" id="IPR006103">
    <property type="entry name" value="Glyco_hydro_2_cat"/>
</dbReference>
<dbReference type="InterPro" id="IPR017853">
    <property type="entry name" value="GH"/>
</dbReference>
<dbReference type="GO" id="GO:0005975">
    <property type="term" value="P:carbohydrate metabolic process"/>
    <property type="evidence" value="ECO:0007669"/>
    <property type="project" value="InterPro"/>
</dbReference>
<evidence type="ECO:0000256" key="3">
    <source>
        <dbReference type="ARBA" id="ARBA00022801"/>
    </source>
</evidence>
<comment type="caution">
    <text evidence="9">The sequence shown here is derived from an EMBL/GenBank/DDBJ whole genome shotgun (WGS) entry which is preliminary data.</text>
</comment>
<evidence type="ECO:0000313" key="9">
    <source>
        <dbReference type="EMBL" id="TWU51765.1"/>
    </source>
</evidence>
<evidence type="ECO:0000256" key="1">
    <source>
        <dbReference type="ARBA" id="ARBA00007401"/>
    </source>
</evidence>
<evidence type="ECO:0000259" key="7">
    <source>
        <dbReference type="Pfam" id="PF02836"/>
    </source>
</evidence>
<proteinExistence type="inferred from homology"/>
<dbReference type="Pfam" id="PF02837">
    <property type="entry name" value="Glyco_hydro_2_N"/>
    <property type="match status" value="1"/>
</dbReference>
<dbReference type="PANTHER" id="PTHR42732:SF2">
    <property type="entry name" value="BETA-MANNOSIDASE"/>
    <property type="match status" value="1"/>
</dbReference>
<dbReference type="CDD" id="cd08986">
    <property type="entry name" value="GH43-like"/>
    <property type="match status" value="1"/>
</dbReference>
<keyword evidence="10" id="KW-1185">Reference proteome</keyword>
<dbReference type="InterPro" id="IPR006710">
    <property type="entry name" value="Glyco_hydro_43"/>
</dbReference>